<dbReference type="PROSITE" id="PS51918">
    <property type="entry name" value="RADICAL_SAM"/>
    <property type="match status" value="1"/>
</dbReference>
<dbReference type="InterPro" id="IPR023404">
    <property type="entry name" value="rSAM_horseshoe"/>
</dbReference>
<dbReference type="Gene3D" id="3.80.30.20">
    <property type="entry name" value="tm_1862 like domain"/>
    <property type="match status" value="1"/>
</dbReference>
<comment type="caution">
    <text evidence="12">The sequence shown here is derived from an EMBL/GenBank/DDBJ whole genome shotgun (WGS) entry which is preliminary data.</text>
</comment>
<feature type="domain" description="TRAM" evidence="9">
    <location>
        <begin position="369"/>
        <end position="429"/>
    </location>
</feature>
<evidence type="ECO:0000256" key="3">
    <source>
        <dbReference type="ARBA" id="ARBA00022490"/>
    </source>
</evidence>
<organism evidence="12 13">
    <name type="scientific">Candidatus Fimenecus excrementigallinarum</name>
    <dbReference type="NCBI Taxonomy" id="2840816"/>
    <lineage>
        <taxon>Bacteria</taxon>
        <taxon>Bacillati</taxon>
        <taxon>Bacillota</taxon>
        <taxon>Clostridia</taxon>
        <taxon>Candidatus Fimenecus</taxon>
    </lineage>
</organism>
<reference evidence="12" key="1">
    <citation type="submission" date="2020-10" db="EMBL/GenBank/DDBJ databases">
        <authorList>
            <person name="Gilroy R."/>
        </authorList>
    </citation>
    <scope>NUCLEOTIDE SEQUENCE</scope>
    <source>
        <strain evidence="12">ChiGjej1B1-19959</strain>
    </source>
</reference>
<evidence type="ECO:0000256" key="2">
    <source>
        <dbReference type="ARBA" id="ARBA00022485"/>
    </source>
</evidence>
<evidence type="ECO:0000313" key="12">
    <source>
        <dbReference type="EMBL" id="HIU36247.1"/>
    </source>
</evidence>
<evidence type="ECO:0000256" key="1">
    <source>
        <dbReference type="ARBA" id="ARBA00001966"/>
    </source>
</evidence>
<dbReference type="InterPro" id="IPR002792">
    <property type="entry name" value="TRAM_dom"/>
</dbReference>
<dbReference type="GO" id="GO:0051539">
    <property type="term" value="F:4 iron, 4 sulfur cluster binding"/>
    <property type="evidence" value="ECO:0007669"/>
    <property type="project" value="UniProtKB-KW"/>
</dbReference>
<dbReference type="GO" id="GO:0035600">
    <property type="term" value="P:tRNA methylthiolation"/>
    <property type="evidence" value="ECO:0007669"/>
    <property type="project" value="UniProtKB-ARBA"/>
</dbReference>
<evidence type="ECO:0000313" key="13">
    <source>
        <dbReference type="Proteomes" id="UP000824071"/>
    </source>
</evidence>
<dbReference type="NCBIfam" id="TIGR01579">
    <property type="entry name" value="MiaB-like-C"/>
    <property type="match status" value="1"/>
</dbReference>
<dbReference type="SMART" id="SM00729">
    <property type="entry name" value="Elp3"/>
    <property type="match status" value="1"/>
</dbReference>
<keyword evidence="2" id="KW-0004">4Fe-4S</keyword>
<dbReference type="PROSITE" id="PS50926">
    <property type="entry name" value="TRAM"/>
    <property type="match status" value="1"/>
</dbReference>
<dbReference type="GO" id="GO:0005829">
    <property type="term" value="C:cytosol"/>
    <property type="evidence" value="ECO:0007669"/>
    <property type="project" value="TreeGrafter"/>
</dbReference>
<dbReference type="PROSITE" id="PS51449">
    <property type="entry name" value="MTTASE_N"/>
    <property type="match status" value="1"/>
</dbReference>
<feature type="domain" description="Radical SAM core" evidence="11">
    <location>
        <begin position="138"/>
        <end position="366"/>
    </location>
</feature>
<evidence type="ECO:0000259" key="11">
    <source>
        <dbReference type="PROSITE" id="PS51918"/>
    </source>
</evidence>
<dbReference type="Proteomes" id="UP000824071">
    <property type="component" value="Unassembled WGS sequence"/>
</dbReference>
<keyword evidence="8" id="KW-0411">Iron-sulfur</keyword>
<dbReference type="FunFam" id="3.80.30.20:FF:000001">
    <property type="entry name" value="tRNA-2-methylthio-N(6)-dimethylallyladenosine synthase 2"/>
    <property type="match status" value="1"/>
</dbReference>
<dbReference type="PANTHER" id="PTHR43837">
    <property type="entry name" value="RIBOSOMAL PROTEIN S12 METHYLTHIOTRANSFERASE RIMO"/>
    <property type="match status" value="1"/>
</dbReference>
<dbReference type="PANTHER" id="PTHR43837:SF1">
    <property type="entry name" value="RIBOSOMAL PROTEIN US12 METHYLTHIOTRANSFERASE RIMO"/>
    <property type="match status" value="1"/>
</dbReference>
<keyword evidence="3" id="KW-0963">Cytoplasm</keyword>
<dbReference type="NCBIfam" id="TIGR00089">
    <property type="entry name" value="MiaB/RimO family radical SAM methylthiotransferase"/>
    <property type="match status" value="1"/>
</dbReference>
<dbReference type="EMBL" id="DVMW01000037">
    <property type="protein sequence ID" value="HIU36247.1"/>
    <property type="molecule type" value="Genomic_DNA"/>
</dbReference>
<dbReference type="Pfam" id="PF04055">
    <property type="entry name" value="Radical_SAM"/>
    <property type="match status" value="1"/>
</dbReference>
<reference evidence="12" key="2">
    <citation type="journal article" date="2021" name="PeerJ">
        <title>Extensive microbial diversity within the chicken gut microbiome revealed by metagenomics and culture.</title>
        <authorList>
            <person name="Gilroy R."/>
            <person name="Ravi A."/>
            <person name="Getino M."/>
            <person name="Pursley I."/>
            <person name="Horton D.L."/>
            <person name="Alikhan N.F."/>
            <person name="Baker D."/>
            <person name="Gharbi K."/>
            <person name="Hall N."/>
            <person name="Watson M."/>
            <person name="Adriaenssens E.M."/>
            <person name="Foster-Nyarko E."/>
            <person name="Jarju S."/>
            <person name="Secka A."/>
            <person name="Antonio M."/>
            <person name="Oren A."/>
            <person name="Chaudhuri R.R."/>
            <person name="La Ragione R."/>
            <person name="Hildebrand F."/>
            <person name="Pallen M.J."/>
        </authorList>
    </citation>
    <scope>NUCLEOTIDE SEQUENCE</scope>
    <source>
        <strain evidence="12">ChiGjej1B1-19959</strain>
    </source>
</reference>
<sequence>MHVKFYTLGCKVNQYETDEMAQALTRAGFCVTENDKDAQVFVVNSCSVTAESDRKTRQTVRRLKRNFPDSTVVLTGCMPQAFPEKARALDAADVVLGNRTNGCLFEALQAFLQTRTRQFHVVAHRAGEPFCGGPIAHVTGRTRANLKIEDGCDRFCAYCIIPYARGRVRSKPVDVIREESETLARAGYRELVLVGINLSAYGKDTGESFADAVAAAASPDAVARVRLGSLEPDHLTDELLRRLAKIQKLCGQFHISLQSGCTRTLERMNRHYTADEYAALCTALRQRFPGCTLTTDMMVGFPGETEADFLESVAFAQRIGFEKIHVFPYSVRPGTRAASFPGQLGKAEKERRAAVLLETAKRLRDRFFASQVGKTVEVLCEQKARDGACFGYTANYTPVRFTGGAAKPGDLVSVRLDGVGADCCEGEAR</sequence>
<dbReference type="GO" id="GO:0035599">
    <property type="term" value="F:aspartic acid methylthiotransferase activity"/>
    <property type="evidence" value="ECO:0007669"/>
    <property type="project" value="TreeGrafter"/>
</dbReference>
<keyword evidence="5" id="KW-0949">S-adenosyl-L-methionine</keyword>
<dbReference type="SUPFAM" id="SSF102114">
    <property type="entry name" value="Radical SAM enzymes"/>
    <property type="match status" value="1"/>
</dbReference>
<protein>
    <submittedName>
        <fullName evidence="12">tRNA (N(6)-L-threonylcarbamoyladenosine(37)-C(2))-methylthiotransferase MtaB</fullName>
    </submittedName>
</protein>
<evidence type="ECO:0000259" key="10">
    <source>
        <dbReference type="PROSITE" id="PS51449"/>
    </source>
</evidence>
<dbReference type="SFLD" id="SFLDS00029">
    <property type="entry name" value="Radical_SAM"/>
    <property type="match status" value="1"/>
</dbReference>
<dbReference type="AlphaFoldDB" id="A0A9D1IHP3"/>
<accession>A0A9D1IHP3</accession>
<dbReference type="InterPro" id="IPR020612">
    <property type="entry name" value="Methylthiotransferase_CS"/>
</dbReference>
<evidence type="ECO:0000256" key="4">
    <source>
        <dbReference type="ARBA" id="ARBA00022679"/>
    </source>
</evidence>
<dbReference type="InterPro" id="IPR005839">
    <property type="entry name" value="Methylthiotransferase"/>
</dbReference>
<evidence type="ECO:0000256" key="6">
    <source>
        <dbReference type="ARBA" id="ARBA00022723"/>
    </source>
</evidence>
<dbReference type="Pfam" id="PF00919">
    <property type="entry name" value="UPF0004"/>
    <property type="match status" value="1"/>
</dbReference>
<feature type="domain" description="MTTase N-terminal" evidence="10">
    <location>
        <begin position="1"/>
        <end position="113"/>
    </location>
</feature>
<evidence type="ECO:0000256" key="7">
    <source>
        <dbReference type="ARBA" id="ARBA00023004"/>
    </source>
</evidence>
<evidence type="ECO:0000256" key="8">
    <source>
        <dbReference type="ARBA" id="ARBA00023014"/>
    </source>
</evidence>
<dbReference type="Gene3D" id="3.40.50.12160">
    <property type="entry name" value="Methylthiotransferase, N-terminal domain"/>
    <property type="match status" value="1"/>
</dbReference>
<dbReference type="InterPro" id="IPR006467">
    <property type="entry name" value="MiaB-like_bact"/>
</dbReference>
<name>A0A9D1IHP3_9FIRM</name>
<dbReference type="SFLD" id="SFLDG01061">
    <property type="entry name" value="methylthiotransferase"/>
    <property type="match status" value="1"/>
</dbReference>
<dbReference type="PROSITE" id="PS01278">
    <property type="entry name" value="MTTASE_RADICAL"/>
    <property type="match status" value="1"/>
</dbReference>
<dbReference type="GO" id="GO:0140101">
    <property type="term" value="F:catalytic activity, acting on a tRNA"/>
    <property type="evidence" value="ECO:0007669"/>
    <property type="project" value="UniProtKB-ARBA"/>
</dbReference>
<keyword evidence="4" id="KW-0808">Transferase</keyword>
<keyword evidence="7" id="KW-0408">Iron</keyword>
<dbReference type="InterPro" id="IPR005840">
    <property type="entry name" value="Ribosomal_uS12_MeSTrfase_RimO"/>
</dbReference>
<dbReference type="SFLD" id="SFLDG01082">
    <property type="entry name" value="B12-binding_domain_containing"/>
    <property type="match status" value="1"/>
</dbReference>
<comment type="cofactor">
    <cofactor evidence="1">
        <name>[4Fe-4S] cluster</name>
        <dbReference type="ChEBI" id="CHEBI:49883"/>
    </cofactor>
</comment>
<proteinExistence type="predicted"/>
<dbReference type="Pfam" id="PF01938">
    <property type="entry name" value="TRAM"/>
    <property type="match status" value="1"/>
</dbReference>
<evidence type="ECO:0000259" key="9">
    <source>
        <dbReference type="PROSITE" id="PS50926"/>
    </source>
</evidence>
<dbReference type="InterPro" id="IPR006638">
    <property type="entry name" value="Elp3/MiaA/NifB-like_rSAM"/>
</dbReference>
<dbReference type="InterPro" id="IPR038135">
    <property type="entry name" value="Methylthiotransferase_N_sf"/>
</dbReference>
<dbReference type="InterPro" id="IPR007197">
    <property type="entry name" value="rSAM"/>
</dbReference>
<gene>
    <name evidence="12" type="primary">mtaB</name>
    <name evidence="12" type="ORF">IAC53_06580</name>
</gene>
<dbReference type="InterPro" id="IPR013848">
    <property type="entry name" value="Methylthiotransferase_N"/>
</dbReference>
<keyword evidence="6" id="KW-0479">Metal-binding</keyword>
<evidence type="ECO:0000256" key="5">
    <source>
        <dbReference type="ARBA" id="ARBA00022691"/>
    </source>
</evidence>
<dbReference type="InterPro" id="IPR058240">
    <property type="entry name" value="rSAM_sf"/>
</dbReference>
<dbReference type="GO" id="GO:0046872">
    <property type="term" value="F:metal ion binding"/>
    <property type="evidence" value="ECO:0007669"/>
    <property type="project" value="UniProtKB-KW"/>
</dbReference>